<name>A0A438CJP4_VITVI</name>
<dbReference type="AlphaFoldDB" id="A0A438CJP4"/>
<evidence type="ECO:0000313" key="1">
    <source>
        <dbReference type="EMBL" id="RVW23434.1"/>
    </source>
</evidence>
<dbReference type="OrthoDB" id="6078042at2759"/>
<comment type="caution">
    <text evidence="1">The sequence shown here is derived from an EMBL/GenBank/DDBJ whole genome shotgun (WGS) entry which is preliminary data.</text>
</comment>
<reference evidence="1 2" key="1">
    <citation type="journal article" date="2018" name="PLoS Genet.">
        <title>Population sequencing reveals clonal diversity and ancestral inbreeding in the grapevine cultivar Chardonnay.</title>
        <authorList>
            <person name="Roach M.J."/>
            <person name="Johnson D.L."/>
            <person name="Bohlmann J."/>
            <person name="van Vuuren H.J."/>
            <person name="Jones S.J."/>
            <person name="Pretorius I.S."/>
            <person name="Schmidt S.A."/>
            <person name="Borneman A.R."/>
        </authorList>
    </citation>
    <scope>NUCLEOTIDE SEQUENCE [LARGE SCALE GENOMIC DNA]</scope>
    <source>
        <strain evidence="2">cv. Chardonnay</strain>
        <tissue evidence="1">Leaf</tissue>
    </source>
</reference>
<proteinExistence type="predicted"/>
<organism evidence="1 2">
    <name type="scientific">Vitis vinifera</name>
    <name type="common">Grape</name>
    <dbReference type="NCBI Taxonomy" id="29760"/>
    <lineage>
        <taxon>Eukaryota</taxon>
        <taxon>Viridiplantae</taxon>
        <taxon>Streptophyta</taxon>
        <taxon>Embryophyta</taxon>
        <taxon>Tracheophyta</taxon>
        <taxon>Spermatophyta</taxon>
        <taxon>Magnoliopsida</taxon>
        <taxon>eudicotyledons</taxon>
        <taxon>Gunneridae</taxon>
        <taxon>Pentapetalae</taxon>
        <taxon>rosids</taxon>
        <taxon>Vitales</taxon>
        <taxon>Vitaceae</taxon>
        <taxon>Viteae</taxon>
        <taxon>Vitis</taxon>
    </lineage>
</organism>
<evidence type="ECO:0000313" key="2">
    <source>
        <dbReference type="Proteomes" id="UP000288805"/>
    </source>
</evidence>
<sequence>MASSQVEIASSSPFGCVLRDHNRREPPCRDSNAQAAFHNNLKVFVRDHVRPSISIIPPTKILILLLLPSIVGFPNNRGFVTVAVASLSAPTGRKNRRT</sequence>
<accession>A0A438CJP4</accession>
<protein>
    <submittedName>
        <fullName evidence="1">Uncharacterized protein</fullName>
    </submittedName>
</protein>
<dbReference type="PANTHER" id="PTHR47820:SF3">
    <property type="entry name" value="OS07G0499800 PROTEIN"/>
    <property type="match status" value="1"/>
</dbReference>
<dbReference type="PANTHER" id="PTHR47820">
    <property type="entry name" value="BNAC05G24000D PROTEIN"/>
    <property type="match status" value="1"/>
</dbReference>
<dbReference type="EMBL" id="QGNW01002196">
    <property type="protein sequence ID" value="RVW23434.1"/>
    <property type="molecule type" value="Genomic_DNA"/>
</dbReference>
<dbReference type="Proteomes" id="UP000288805">
    <property type="component" value="Unassembled WGS sequence"/>
</dbReference>
<gene>
    <name evidence="1" type="ORF">CK203_094577</name>
</gene>